<name>A0A0E9U397_ANGAN</name>
<protein>
    <submittedName>
        <fullName evidence="1">Uncharacterized protein</fullName>
    </submittedName>
</protein>
<sequence>MAGYNHCLCALIPSFNMSRYLLDHVGPTTPNQARCWWAY</sequence>
<accession>A0A0E9U397</accession>
<organism evidence="1">
    <name type="scientific">Anguilla anguilla</name>
    <name type="common">European freshwater eel</name>
    <name type="synonym">Muraena anguilla</name>
    <dbReference type="NCBI Taxonomy" id="7936"/>
    <lineage>
        <taxon>Eukaryota</taxon>
        <taxon>Metazoa</taxon>
        <taxon>Chordata</taxon>
        <taxon>Craniata</taxon>
        <taxon>Vertebrata</taxon>
        <taxon>Euteleostomi</taxon>
        <taxon>Actinopterygii</taxon>
        <taxon>Neopterygii</taxon>
        <taxon>Teleostei</taxon>
        <taxon>Anguilliformes</taxon>
        <taxon>Anguillidae</taxon>
        <taxon>Anguilla</taxon>
    </lineage>
</organism>
<proteinExistence type="predicted"/>
<dbReference type="EMBL" id="GBXM01048907">
    <property type="protein sequence ID" value="JAH59670.1"/>
    <property type="molecule type" value="Transcribed_RNA"/>
</dbReference>
<reference evidence="1" key="2">
    <citation type="journal article" date="2015" name="Fish Shellfish Immunol.">
        <title>Early steps in the European eel (Anguilla anguilla)-Vibrio vulnificus interaction in the gills: Role of the RtxA13 toxin.</title>
        <authorList>
            <person name="Callol A."/>
            <person name="Pajuelo D."/>
            <person name="Ebbesson L."/>
            <person name="Teles M."/>
            <person name="MacKenzie S."/>
            <person name="Amaro C."/>
        </authorList>
    </citation>
    <scope>NUCLEOTIDE SEQUENCE</scope>
</reference>
<dbReference type="AlphaFoldDB" id="A0A0E9U397"/>
<reference evidence="1" key="1">
    <citation type="submission" date="2014-11" db="EMBL/GenBank/DDBJ databases">
        <authorList>
            <person name="Amaro Gonzalez C."/>
        </authorList>
    </citation>
    <scope>NUCLEOTIDE SEQUENCE</scope>
</reference>
<evidence type="ECO:0000313" key="1">
    <source>
        <dbReference type="EMBL" id="JAH59670.1"/>
    </source>
</evidence>